<proteinExistence type="predicted"/>
<dbReference type="InterPro" id="IPR036047">
    <property type="entry name" value="F-box-like_dom_sf"/>
</dbReference>
<evidence type="ECO:0000313" key="3">
    <source>
        <dbReference type="Proteomes" id="UP001385951"/>
    </source>
</evidence>
<accession>A0AAW0GQH4</accession>
<sequence>MASFLDLPYELYMKIFELSSTQDVVSLLQISREAYSFIADESMWKMFCARYGVTNLASFQPRSTFRKVYTGLLHTYGPLIGLWASDHSSTGSIIQFRYWRNGIIGETWRFPTIKLDHLETQEMKHSPQQPFFHPFVFITLALDVVGNAPFPYICDHQETVRIYWGVPPNVNPRSHEDLVPSMHLLSPTYQSLWEIRRILHHPLPDFPPAFK</sequence>
<dbReference type="Pfam" id="PF12937">
    <property type="entry name" value="F-box-like"/>
    <property type="match status" value="1"/>
</dbReference>
<dbReference type="Proteomes" id="UP001385951">
    <property type="component" value="Unassembled WGS sequence"/>
</dbReference>
<keyword evidence="3" id="KW-1185">Reference proteome</keyword>
<evidence type="ECO:0000259" key="1">
    <source>
        <dbReference type="PROSITE" id="PS50181"/>
    </source>
</evidence>
<dbReference type="AlphaFoldDB" id="A0AAW0GQH4"/>
<dbReference type="SUPFAM" id="SSF81383">
    <property type="entry name" value="F-box domain"/>
    <property type="match status" value="1"/>
</dbReference>
<feature type="domain" description="F-box" evidence="1">
    <location>
        <begin position="1"/>
        <end position="47"/>
    </location>
</feature>
<name>A0AAW0GQH4_9APHY</name>
<comment type="caution">
    <text evidence="2">The sequence shown here is derived from an EMBL/GenBank/DDBJ whole genome shotgun (WGS) entry which is preliminary data.</text>
</comment>
<evidence type="ECO:0000313" key="2">
    <source>
        <dbReference type="EMBL" id="KAK7694094.1"/>
    </source>
</evidence>
<gene>
    <name evidence="2" type="ORF">QCA50_003670</name>
</gene>
<dbReference type="InterPro" id="IPR001810">
    <property type="entry name" value="F-box_dom"/>
</dbReference>
<dbReference type="Gene3D" id="1.20.1280.50">
    <property type="match status" value="1"/>
</dbReference>
<protein>
    <recommendedName>
        <fullName evidence="1">F-box domain-containing protein</fullName>
    </recommendedName>
</protein>
<dbReference type="PROSITE" id="PS50181">
    <property type="entry name" value="FBOX"/>
    <property type="match status" value="1"/>
</dbReference>
<dbReference type="EMBL" id="JASBNA010000003">
    <property type="protein sequence ID" value="KAK7694094.1"/>
    <property type="molecule type" value="Genomic_DNA"/>
</dbReference>
<reference evidence="2 3" key="1">
    <citation type="submission" date="2022-09" db="EMBL/GenBank/DDBJ databases">
        <authorList>
            <person name="Palmer J.M."/>
        </authorList>
    </citation>
    <scope>NUCLEOTIDE SEQUENCE [LARGE SCALE GENOMIC DNA]</scope>
    <source>
        <strain evidence="2 3">DSM 7382</strain>
    </source>
</reference>
<organism evidence="2 3">
    <name type="scientific">Cerrena zonata</name>
    <dbReference type="NCBI Taxonomy" id="2478898"/>
    <lineage>
        <taxon>Eukaryota</taxon>
        <taxon>Fungi</taxon>
        <taxon>Dikarya</taxon>
        <taxon>Basidiomycota</taxon>
        <taxon>Agaricomycotina</taxon>
        <taxon>Agaricomycetes</taxon>
        <taxon>Polyporales</taxon>
        <taxon>Cerrenaceae</taxon>
        <taxon>Cerrena</taxon>
    </lineage>
</organism>